<dbReference type="InterPro" id="IPR037401">
    <property type="entry name" value="SnoaL-like"/>
</dbReference>
<reference evidence="2 3" key="1">
    <citation type="journal article" date="2015" name="Genome Announc.">
        <title>Expanding the biotechnology potential of lactobacilli through comparative genomics of 213 strains and associated genera.</title>
        <authorList>
            <person name="Sun Z."/>
            <person name="Harris H.M."/>
            <person name="McCann A."/>
            <person name="Guo C."/>
            <person name="Argimon S."/>
            <person name="Zhang W."/>
            <person name="Yang X."/>
            <person name="Jeffery I.B."/>
            <person name="Cooney J.C."/>
            <person name="Kagawa T.F."/>
            <person name="Liu W."/>
            <person name="Song Y."/>
            <person name="Salvetti E."/>
            <person name="Wrobel A."/>
            <person name="Rasinkangas P."/>
            <person name="Parkhill J."/>
            <person name="Rea M.C."/>
            <person name="O'Sullivan O."/>
            <person name="Ritari J."/>
            <person name="Douillard F.P."/>
            <person name="Paul Ross R."/>
            <person name="Yang R."/>
            <person name="Briner A.E."/>
            <person name="Felis G.E."/>
            <person name="de Vos W.M."/>
            <person name="Barrangou R."/>
            <person name="Klaenhammer T.R."/>
            <person name="Caufield P.W."/>
            <person name="Cui Y."/>
            <person name="Zhang H."/>
            <person name="O'Toole P.W."/>
        </authorList>
    </citation>
    <scope>NUCLEOTIDE SEQUENCE [LARGE SCALE GENOMIC DNA]</scope>
    <source>
        <strain evidence="2 3">DSM 23927</strain>
    </source>
</reference>
<dbReference type="EMBL" id="AYZQ01000006">
    <property type="protein sequence ID" value="KRM71178.1"/>
    <property type="molecule type" value="Genomic_DNA"/>
</dbReference>
<protein>
    <recommendedName>
        <fullName evidence="1">SnoaL-like domain-containing protein</fullName>
    </recommendedName>
</protein>
<accession>A0A0R2AWX2</accession>
<keyword evidence="3" id="KW-1185">Reference proteome</keyword>
<sequence length="114" mass="12449">MQLITQADQLAGQKDAKGYVALFAEDGAIEGTQGQATGHEALMEMVQRVWQQEGQTLHLTSSVVIQSLTANTATATSILVIVEVTSRQIVSLAQVTHQLEQIKGQWLFTKRSIQ</sequence>
<gene>
    <name evidence="2" type="ORF">FC34_GL001869</name>
</gene>
<name>A0A0R2AWX2_9LACO</name>
<evidence type="ECO:0000313" key="3">
    <source>
        <dbReference type="Proteomes" id="UP000051672"/>
    </source>
</evidence>
<dbReference type="Gene3D" id="3.10.450.50">
    <property type="match status" value="1"/>
</dbReference>
<dbReference type="Proteomes" id="UP000051672">
    <property type="component" value="Unassembled WGS sequence"/>
</dbReference>
<evidence type="ECO:0000313" key="2">
    <source>
        <dbReference type="EMBL" id="KRM71178.1"/>
    </source>
</evidence>
<dbReference type="SUPFAM" id="SSF54427">
    <property type="entry name" value="NTF2-like"/>
    <property type="match status" value="1"/>
</dbReference>
<proteinExistence type="predicted"/>
<dbReference type="CDD" id="cd00531">
    <property type="entry name" value="NTF2_like"/>
    <property type="match status" value="1"/>
</dbReference>
<dbReference type="PATRIC" id="fig|1423727.3.peg.1894"/>
<dbReference type="Pfam" id="PF13577">
    <property type="entry name" value="SnoaL_4"/>
    <property type="match status" value="1"/>
</dbReference>
<organism evidence="2 3">
    <name type="scientific">Lacticaseibacillus brantae DSM 23927</name>
    <dbReference type="NCBI Taxonomy" id="1423727"/>
    <lineage>
        <taxon>Bacteria</taxon>
        <taxon>Bacillati</taxon>
        <taxon>Bacillota</taxon>
        <taxon>Bacilli</taxon>
        <taxon>Lactobacillales</taxon>
        <taxon>Lactobacillaceae</taxon>
        <taxon>Lacticaseibacillus</taxon>
    </lineage>
</organism>
<dbReference type="STRING" id="1423727.FC34_GL001869"/>
<feature type="domain" description="SnoaL-like" evidence="1">
    <location>
        <begin position="2"/>
        <end position="111"/>
    </location>
</feature>
<comment type="caution">
    <text evidence="2">The sequence shown here is derived from an EMBL/GenBank/DDBJ whole genome shotgun (WGS) entry which is preliminary data.</text>
</comment>
<evidence type="ECO:0000259" key="1">
    <source>
        <dbReference type="Pfam" id="PF13577"/>
    </source>
</evidence>
<dbReference type="InterPro" id="IPR032710">
    <property type="entry name" value="NTF2-like_dom_sf"/>
</dbReference>
<dbReference type="AlphaFoldDB" id="A0A0R2AWX2"/>